<reference evidence="2" key="1">
    <citation type="journal article" date="2014" name="Int. J. Syst. Evol. Microbiol.">
        <title>Complete genome sequence of Corynebacterium casei LMG S-19264T (=DSM 44701T), isolated from a smear-ripened cheese.</title>
        <authorList>
            <consortium name="US DOE Joint Genome Institute (JGI-PGF)"/>
            <person name="Walter F."/>
            <person name="Albersmeier A."/>
            <person name="Kalinowski J."/>
            <person name="Ruckert C."/>
        </authorList>
    </citation>
    <scope>NUCLEOTIDE SEQUENCE</scope>
    <source>
        <strain evidence="2">JCM 19831</strain>
    </source>
</reference>
<proteinExistence type="predicted"/>
<name>A0A917TES0_9ACTN</name>
<feature type="region of interest" description="Disordered" evidence="1">
    <location>
        <begin position="1"/>
        <end position="39"/>
    </location>
</feature>
<organism evidence="2 3">
    <name type="scientific">Dactylosporangium sucinum</name>
    <dbReference type="NCBI Taxonomy" id="1424081"/>
    <lineage>
        <taxon>Bacteria</taxon>
        <taxon>Bacillati</taxon>
        <taxon>Actinomycetota</taxon>
        <taxon>Actinomycetes</taxon>
        <taxon>Micromonosporales</taxon>
        <taxon>Micromonosporaceae</taxon>
        <taxon>Dactylosporangium</taxon>
    </lineage>
</organism>
<comment type="caution">
    <text evidence="2">The sequence shown here is derived from an EMBL/GenBank/DDBJ whole genome shotgun (WGS) entry which is preliminary data.</text>
</comment>
<reference evidence="2" key="2">
    <citation type="submission" date="2020-09" db="EMBL/GenBank/DDBJ databases">
        <authorList>
            <person name="Sun Q."/>
            <person name="Ohkuma M."/>
        </authorList>
    </citation>
    <scope>NUCLEOTIDE SEQUENCE</scope>
    <source>
        <strain evidence="2">JCM 19831</strain>
    </source>
</reference>
<evidence type="ECO:0000256" key="1">
    <source>
        <dbReference type="SAM" id="MobiDB-lite"/>
    </source>
</evidence>
<evidence type="ECO:0000313" key="2">
    <source>
        <dbReference type="EMBL" id="GGM20493.1"/>
    </source>
</evidence>
<dbReference type="AlphaFoldDB" id="A0A917TES0"/>
<evidence type="ECO:0000313" key="3">
    <source>
        <dbReference type="Proteomes" id="UP000642070"/>
    </source>
</evidence>
<feature type="compositionally biased region" description="Basic and acidic residues" evidence="1">
    <location>
        <begin position="23"/>
        <end position="35"/>
    </location>
</feature>
<sequence>MDVHAEAAEQGRHLSERSGTVGKLHDESHGTDPSERAFPGDFDATSFVFVDFVKELLDDVKYDS</sequence>
<dbReference type="Proteomes" id="UP000642070">
    <property type="component" value="Unassembled WGS sequence"/>
</dbReference>
<gene>
    <name evidence="2" type="ORF">GCM10007977_022090</name>
</gene>
<dbReference type="EMBL" id="BMPI01000008">
    <property type="protein sequence ID" value="GGM20493.1"/>
    <property type="molecule type" value="Genomic_DNA"/>
</dbReference>
<keyword evidence="3" id="KW-1185">Reference proteome</keyword>
<accession>A0A917TES0</accession>
<protein>
    <submittedName>
        <fullName evidence="2">Uncharacterized protein</fullName>
    </submittedName>
</protein>
<feature type="compositionally biased region" description="Basic and acidic residues" evidence="1">
    <location>
        <begin position="1"/>
        <end position="16"/>
    </location>
</feature>